<keyword evidence="4" id="KW-1185">Reference proteome</keyword>
<reference evidence="3 4" key="1">
    <citation type="journal article" date="2018" name="Cell">
        <title>The Chara Genome: Secondary Complexity and Implications for Plant Terrestrialization.</title>
        <authorList>
            <person name="Nishiyama T."/>
            <person name="Sakayama H."/>
            <person name="Vries J.D."/>
            <person name="Buschmann H."/>
            <person name="Saint-Marcoux D."/>
            <person name="Ullrich K.K."/>
            <person name="Haas F.B."/>
            <person name="Vanderstraeten L."/>
            <person name="Becker D."/>
            <person name="Lang D."/>
            <person name="Vosolsobe S."/>
            <person name="Rombauts S."/>
            <person name="Wilhelmsson P.K.I."/>
            <person name="Janitza P."/>
            <person name="Kern R."/>
            <person name="Heyl A."/>
            <person name="Rumpler F."/>
            <person name="Villalobos L.I.A.C."/>
            <person name="Clay J.M."/>
            <person name="Skokan R."/>
            <person name="Toyoda A."/>
            <person name="Suzuki Y."/>
            <person name="Kagoshima H."/>
            <person name="Schijlen E."/>
            <person name="Tajeshwar N."/>
            <person name="Catarino B."/>
            <person name="Hetherington A.J."/>
            <person name="Saltykova A."/>
            <person name="Bonnot C."/>
            <person name="Breuninger H."/>
            <person name="Symeonidi A."/>
            <person name="Radhakrishnan G.V."/>
            <person name="Van Nieuwerburgh F."/>
            <person name="Deforce D."/>
            <person name="Chang C."/>
            <person name="Karol K.G."/>
            <person name="Hedrich R."/>
            <person name="Ulvskov P."/>
            <person name="Glockner G."/>
            <person name="Delwiche C.F."/>
            <person name="Petrasek J."/>
            <person name="Van de Peer Y."/>
            <person name="Friml J."/>
            <person name="Beilby M."/>
            <person name="Dolan L."/>
            <person name="Kohara Y."/>
            <person name="Sugano S."/>
            <person name="Fujiyama A."/>
            <person name="Delaux P.-M."/>
            <person name="Quint M."/>
            <person name="TheiBen G."/>
            <person name="Hagemann M."/>
            <person name="Harholt J."/>
            <person name="Dunand C."/>
            <person name="Zachgo S."/>
            <person name="Langdale J."/>
            <person name="Maumus F."/>
            <person name="Straeten D.V.D."/>
            <person name="Gould S.B."/>
            <person name="Rensing S.A."/>
        </authorList>
    </citation>
    <scope>NUCLEOTIDE SEQUENCE [LARGE SCALE GENOMIC DNA]</scope>
    <source>
        <strain evidence="3 4">S276</strain>
    </source>
</reference>
<feature type="compositionally biased region" description="Basic and acidic residues" evidence="2">
    <location>
        <begin position="94"/>
        <end position="112"/>
    </location>
</feature>
<comment type="caution">
    <text evidence="3">The sequence shown here is derived from an EMBL/GenBank/DDBJ whole genome shotgun (WGS) entry which is preliminary data.</text>
</comment>
<feature type="compositionally biased region" description="Polar residues" evidence="2">
    <location>
        <begin position="1"/>
        <end position="14"/>
    </location>
</feature>
<dbReference type="AlphaFoldDB" id="A0A388M1A7"/>
<evidence type="ECO:0000313" key="3">
    <source>
        <dbReference type="EMBL" id="GBG88354.1"/>
    </source>
</evidence>
<dbReference type="Gene3D" id="1.10.340.70">
    <property type="match status" value="1"/>
</dbReference>
<dbReference type="Proteomes" id="UP000265515">
    <property type="component" value="Unassembled WGS sequence"/>
</dbReference>
<name>A0A388M1A7_CHABU</name>
<evidence type="ECO:0000256" key="1">
    <source>
        <dbReference type="SAM" id="Coils"/>
    </source>
</evidence>
<feature type="compositionally biased region" description="Basic and acidic residues" evidence="2">
    <location>
        <begin position="72"/>
        <end position="85"/>
    </location>
</feature>
<dbReference type="Gramene" id="GBG88354">
    <property type="protein sequence ID" value="GBG88354"/>
    <property type="gene ID" value="CBR_g47052"/>
</dbReference>
<accession>A0A388M1A7</accession>
<evidence type="ECO:0000313" key="4">
    <source>
        <dbReference type="Proteomes" id="UP000265515"/>
    </source>
</evidence>
<evidence type="ECO:0000256" key="2">
    <source>
        <dbReference type="SAM" id="MobiDB-lite"/>
    </source>
</evidence>
<proteinExistence type="predicted"/>
<feature type="coiled-coil region" evidence="1">
    <location>
        <begin position="142"/>
        <end position="200"/>
    </location>
</feature>
<feature type="region of interest" description="Disordered" evidence="2">
    <location>
        <begin position="1"/>
        <end position="21"/>
    </location>
</feature>
<gene>
    <name evidence="3" type="ORF">CBR_g47052</name>
</gene>
<sequence>MVELRSGTSTTPYSKEQEERAAAILRERKERMEKRELIKQAKMLALLEEQEAKKKQMEEELKKWTKEQEEKMAAIQADVEKKEEEEKQVEEEVPLERTRGGASTSKDEEIEKTTQEWTAHLELGEDKEAEMAIPQAEREAARRELEAERDPMRRKVKKEEQQRAWKCRLSQERVRRLEAAERAEKNLKAAETRMGKTGEETEIASQGKYNVVTYALSRRADYFGAIVHYLDIGADLQQKVRDAYAQDPIYSELMKRVREAPDSEPHYRTMNGLLFEKTNVTDRLCVPNSEEIRSLILGECHDTEGHLAEDLS</sequence>
<protein>
    <submittedName>
        <fullName evidence="3">Uncharacterized protein</fullName>
    </submittedName>
</protein>
<dbReference type="EMBL" id="BFEA01000667">
    <property type="protein sequence ID" value="GBG88354.1"/>
    <property type="molecule type" value="Genomic_DNA"/>
</dbReference>
<keyword evidence="1" id="KW-0175">Coiled coil</keyword>
<organism evidence="3 4">
    <name type="scientific">Chara braunii</name>
    <name type="common">Braun's stonewort</name>
    <dbReference type="NCBI Taxonomy" id="69332"/>
    <lineage>
        <taxon>Eukaryota</taxon>
        <taxon>Viridiplantae</taxon>
        <taxon>Streptophyta</taxon>
        <taxon>Charophyceae</taxon>
        <taxon>Charales</taxon>
        <taxon>Characeae</taxon>
        <taxon>Chara</taxon>
    </lineage>
</organism>
<feature type="region of interest" description="Disordered" evidence="2">
    <location>
        <begin position="72"/>
        <end position="112"/>
    </location>
</feature>